<dbReference type="Gene3D" id="3.90.550.10">
    <property type="entry name" value="Spore Coat Polysaccharide Biosynthesis Protein SpsA, Chain A"/>
    <property type="match status" value="1"/>
</dbReference>
<dbReference type="AlphaFoldDB" id="A0A382RAC8"/>
<sequence length="220" mass="26212">VEDIIEECLESIKWVDEIFIVDAYSTDRTVEICNRYPNVKIVQHEYKNSGAQRSWGMPQVSHDWVFIIDSDEICNKQLKIEIEKILSKEKINVDGYKVSIKTKFLGKLQHHDRSLGHLGMRVVRKESYKNYVLNRVHSKLVLKKVDKINNKKAFLIHEPITKISSHIWKMIRYAEWAAEDMHENGIRARWYHFVFRPMFKFFIHYFIKLGFLDGMRGLIL</sequence>
<dbReference type="PANTHER" id="PTHR43630">
    <property type="entry name" value="POLY-BETA-1,6-N-ACETYL-D-GLUCOSAMINE SYNTHASE"/>
    <property type="match status" value="1"/>
</dbReference>
<feature type="non-terminal residue" evidence="2">
    <location>
        <position position="220"/>
    </location>
</feature>
<dbReference type="InterPro" id="IPR029044">
    <property type="entry name" value="Nucleotide-diphossugar_trans"/>
</dbReference>
<dbReference type="SUPFAM" id="SSF53448">
    <property type="entry name" value="Nucleotide-diphospho-sugar transferases"/>
    <property type="match status" value="1"/>
</dbReference>
<dbReference type="PANTHER" id="PTHR43630:SF2">
    <property type="entry name" value="GLYCOSYLTRANSFERASE"/>
    <property type="match status" value="1"/>
</dbReference>
<feature type="non-terminal residue" evidence="2">
    <location>
        <position position="1"/>
    </location>
</feature>
<dbReference type="InterPro" id="IPR001173">
    <property type="entry name" value="Glyco_trans_2-like"/>
</dbReference>
<name>A0A382RAC8_9ZZZZ</name>
<protein>
    <recommendedName>
        <fullName evidence="1">Glycosyltransferase 2-like domain-containing protein</fullName>
    </recommendedName>
</protein>
<proteinExistence type="predicted"/>
<reference evidence="2" key="1">
    <citation type="submission" date="2018-05" db="EMBL/GenBank/DDBJ databases">
        <authorList>
            <person name="Lanie J.A."/>
            <person name="Ng W.-L."/>
            <person name="Kazmierczak K.M."/>
            <person name="Andrzejewski T.M."/>
            <person name="Davidsen T.M."/>
            <person name="Wayne K.J."/>
            <person name="Tettelin H."/>
            <person name="Glass J.I."/>
            <person name="Rusch D."/>
            <person name="Podicherti R."/>
            <person name="Tsui H.-C.T."/>
            <person name="Winkler M.E."/>
        </authorList>
    </citation>
    <scope>NUCLEOTIDE SEQUENCE</scope>
</reference>
<organism evidence="2">
    <name type="scientific">marine metagenome</name>
    <dbReference type="NCBI Taxonomy" id="408172"/>
    <lineage>
        <taxon>unclassified sequences</taxon>
        <taxon>metagenomes</taxon>
        <taxon>ecological metagenomes</taxon>
    </lineage>
</organism>
<dbReference type="EMBL" id="UINC01120057">
    <property type="protein sequence ID" value="SVC94290.1"/>
    <property type="molecule type" value="Genomic_DNA"/>
</dbReference>
<gene>
    <name evidence="2" type="ORF">METZ01_LOCUS347144</name>
</gene>
<evidence type="ECO:0000313" key="2">
    <source>
        <dbReference type="EMBL" id="SVC94290.1"/>
    </source>
</evidence>
<accession>A0A382RAC8</accession>
<feature type="domain" description="Glycosyltransferase 2-like" evidence="1">
    <location>
        <begin position="2"/>
        <end position="107"/>
    </location>
</feature>
<evidence type="ECO:0000259" key="1">
    <source>
        <dbReference type="Pfam" id="PF00535"/>
    </source>
</evidence>
<dbReference type="CDD" id="cd02511">
    <property type="entry name" value="Beta4Glucosyltransferase"/>
    <property type="match status" value="1"/>
</dbReference>
<dbReference type="Pfam" id="PF00535">
    <property type="entry name" value="Glycos_transf_2"/>
    <property type="match status" value="1"/>
</dbReference>